<protein>
    <submittedName>
        <fullName evidence="1">Uncharacterized protein</fullName>
    </submittedName>
</protein>
<gene>
    <name evidence="1" type="ORF">MMYC01_202423</name>
</gene>
<reference evidence="1 2" key="1">
    <citation type="journal article" date="2016" name="Genome Announc.">
        <title>Genome Sequence of Madurella mycetomatis mm55, Isolated from a Human Mycetoma Case in Sudan.</title>
        <authorList>
            <person name="Smit S."/>
            <person name="Derks M.F."/>
            <person name="Bervoets S."/>
            <person name="Fahal A."/>
            <person name="van Leeuwen W."/>
            <person name="van Belkum A."/>
            <person name="van de Sande W.W."/>
        </authorList>
    </citation>
    <scope>NUCLEOTIDE SEQUENCE [LARGE SCALE GENOMIC DNA]</scope>
    <source>
        <strain evidence="2">mm55</strain>
    </source>
</reference>
<name>A0A175W8Q3_9PEZI</name>
<evidence type="ECO:0000313" key="1">
    <source>
        <dbReference type="EMBL" id="KXX79841.1"/>
    </source>
</evidence>
<organism evidence="1 2">
    <name type="scientific">Madurella mycetomatis</name>
    <dbReference type="NCBI Taxonomy" id="100816"/>
    <lineage>
        <taxon>Eukaryota</taxon>
        <taxon>Fungi</taxon>
        <taxon>Dikarya</taxon>
        <taxon>Ascomycota</taxon>
        <taxon>Pezizomycotina</taxon>
        <taxon>Sordariomycetes</taxon>
        <taxon>Sordariomycetidae</taxon>
        <taxon>Sordariales</taxon>
        <taxon>Sordariales incertae sedis</taxon>
        <taxon>Madurella</taxon>
    </lineage>
</organism>
<accession>A0A175W8Q3</accession>
<evidence type="ECO:0000313" key="2">
    <source>
        <dbReference type="Proteomes" id="UP000078237"/>
    </source>
</evidence>
<sequence length="188" mass="20591">MDSWRRVFPEDGANLVATSTLGTNLDRPRAMLFVQGVYKKHDVFGTINPLAHQHINDGRAWETGSMEAGLGSRSVHLWLRDLLLAEELEEAKRNDQLEKQAHPENRLAAPGMTPCKKSGNVVCGERALGLAARANMVKALPTTCAQIKTVSACCLVRVASSSMPRPLRRPCTISLVSAGFTREENDLV</sequence>
<proteinExistence type="predicted"/>
<comment type="caution">
    <text evidence="1">The sequence shown here is derived from an EMBL/GenBank/DDBJ whole genome shotgun (WGS) entry which is preliminary data.</text>
</comment>
<keyword evidence="2" id="KW-1185">Reference proteome</keyword>
<dbReference type="VEuPathDB" id="FungiDB:MMYC01_202423"/>
<dbReference type="Proteomes" id="UP000078237">
    <property type="component" value="Unassembled WGS sequence"/>
</dbReference>
<dbReference type="AlphaFoldDB" id="A0A175W8Q3"/>
<dbReference type="EMBL" id="LCTW02000075">
    <property type="protein sequence ID" value="KXX79841.1"/>
    <property type="molecule type" value="Genomic_DNA"/>
</dbReference>